<dbReference type="KEGG" id="more:E1B28_010813"/>
<dbReference type="EMBL" id="CM032187">
    <property type="protein sequence ID" value="KAG7089104.1"/>
    <property type="molecule type" value="Genomic_DNA"/>
</dbReference>
<dbReference type="InterPro" id="IPR019819">
    <property type="entry name" value="Carboxylesterase_B_CS"/>
</dbReference>
<comment type="caution">
    <text evidence="5">The sequence shown here is derived from an EMBL/GenBank/DDBJ whole genome shotgun (WGS) entry which is preliminary data.</text>
</comment>
<dbReference type="OrthoDB" id="408631at2759"/>
<keyword evidence="3" id="KW-0732">Signal</keyword>
<evidence type="ECO:0000256" key="3">
    <source>
        <dbReference type="RuleBase" id="RU361235"/>
    </source>
</evidence>
<dbReference type="InterPro" id="IPR002018">
    <property type="entry name" value="CarbesteraseB"/>
</dbReference>
<dbReference type="SUPFAM" id="SSF53474">
    <property type="entry name" value="alpha/beta-Hydrolases"/>
    <property type="match status" value="1"/>
</dbReference>
<comment type="similarity">
    <text evidence="1 3">Belongs to the type-B carboxylesterase/lipase family.</text>
</comment>
<accession>A0A9P7URF1</accession>
<dbReference type="PROSITE" id="PS00941">
    <property type="entry name" value="CARBOXYLESTERASE_B_2"/>
    <property type="match status" value="1"/>
</dbReference>
<feature type="signal peptide" evidence="3">
    <location>
        <begin position="1"/>
        <end position="16"/>
    </location>
</feature>
<protein>
    <recommendedName>
        <fullName evidence="3">Carboxylic ester hydrolase</fullName>
        <ecNumber evidence="3">3.1.1.-</ecNumber>
    </recommendedName>
</protein>
<evidence type="ECO:0000256" key="2">
    <source>
        <dbReference type="ARBA" id="ARBA00022801"/>
    </source>
</evidence>
<dbReference type="PANTHER" id="PTHR11559">
    <property type="entry name" value="CARBOXYLESTERASE"/>
    <property type="match status" value="1"/>
</dbReference>
<dbReference type="EC" id="3.1.1.-" evidence="3"/>
<feature type="domain" description="Carboxylesterase type B" evidence="4">
    <location>
        <begin position="18"/>
        <end position="531"/>
    </location>
</feature>
<evidence type="ECO:0000256" key="1">
    <source>
        <dbReference type="ARBA" id="ARBA00005964"/>
    </source>
</evidence>
<organism evidence="5 6">
    <name type="scientific">Marasmius oreades</name>
    <name type="common">fairy-ring Marasmius</name>
    <dbReference type="NCBI Taxonomy" id="181124"/>
    <lineage>
        <taxon>Eukaryota</taxon>
        <taxon>Fungi</taxon>
        <taxon>Dikarya</taxon>
        <taxon>Basidiomycota</taxon>
        <taxon>Agaricomycotina</taxon>
        <taxon>Agaricomycetes</taxon>
        <taxon>Agaricomycetidae</taxon>
        <taxon>Agaricales</taxon>
        <taxon>Marasmiineae</taxon>
        <taxon>Marasmiaceae</taxon>
        <taxon>Marasmius</taxon>
    </lineage>
</organism>
<sequence length="546" mass="59014">MHLSLLLTLASGVTAAAPTVRLGKTTVVGRDVSLLKQDFFGGIPYAEPPLGRLRLTPPVLKTRLSSATFDASNFSRFCLQPGPSPAEMSEDCLTINVFRPSGIPKDVKLPVLAWTHGGGFWRGATNQYNASAIVAQSVSRQTPLIVVSFNYRLGPLGFPQGAEAERECALNLGLKDQLAALEWVQENIEFFGGDKSKVTVFGESAGAIMTAIQFLNPRFSDVARAAIFESGSAASGFEHAPTHRDVGWANFVSGVPECASIANSGASTFDCLKTANSSSILKGVIIAVGNVTTTTGFVPTLDGPGGSLPDRPSRLLKAGRFARLPVIAGTNLDEGTVFAAGYPNMDYGDESLRELIRTVLTPSDVSPQTLNHAIEQLLGLYPDDPTLGSPFNTGNETFGLPQGYKRTAALMGDSIFESQRRIWQQTLANAGVKTYGYLFTQPQPPSALGVAHASEVPFIFGDVTNPSDVQMSRIMIDYWVSFATSLDPNDGKGLTRLSWPQYTYEKQVLLQLNSQNTTVIPDTYRKKQIDFINQNPITFLHKKRLL</sequence>
<gene>
    <name evidence="5" type="ORF">E1B28_010813</name>
</gene>
<evidence type="ECO:0000259" key="4">
    <source>
        <dbReference type="Pfam" id="PF00135"/>
    </source>
</evidence>
<dbReference type="Gene3D" id="3.40.50.1820">
    <property type="entry name" value="alpha/beta hydrolase"/>
    <property type="match status" value="1"/>
</dbReference>
<dbReference type="InterPro" id="IPR050309">
    <property type="entry name" value="Type-B_Carboxylest/Lipase"/>
</dbReference>
<proteinExistence type="inferred from homology"/>
<keyword evidence="6" id="KW-1185">Reference proteome</keyword>
<evidence type="ECO:0000313" key="5">
    <source>
        <dbReference type="EMBL" id="KAG7089104.1"/>
    </source>
</evidence>
<dbReference type="GO" id="GO:0016787">
    <property type="term" value="F:hydrolase activity"/>
    <property type="evidence" value="ECO:0007669"/>
    <property type="project" value="UniProtKB-KW"/>
</dbReference>
<name>A0A9P7URF1_9AGAR</name>
<keyword evidence="2 3" id="KW-0378">Hydrolase</keyword>
<dbReference type="InterPro" id="IPR019826">
    <property type="entry name" value="Carboxylesterase_B_AS"/>
</dbReference>
<dbReference type="InterPro" id="IPR029058">
    <property type="entry name" value="AB_hydrolase_fold"/>
</dbReference>
<feature type="chain" id="PRO_5040535808" description="Carboxylic ester hydrolase" evidence="3">
    <location>
        <begin position="17"/>
        <end position="546"/>
    </location>
</feature>
<dbReference type="Pfam" id="PF00135">
    <property type="entry name" value="COesterase"/>
    <property type="match status" value="1"/>
</dbReference>
<dbReference type="RefSeq" id="XP_043005574.1">
    <property type="nucleotide sequence ID" value="XM_043155792.1"/>
</dbReference>
<reference evidence="5" key="1">
    <citation type="journal article" date="2021" name="Genome Biol. Evol.">
        <title>The assembled and annotated genome of the fairy-ring fungus Marasmius oreades.</title>
        <authorList>
            <person name="Hiltunen M."/>
            <person name="Ament-Velasquez S.L."/>
            <person name="Johannesson H."/>
        </authorList>
    </citation>
    <scope>NUCLEOTIDE SEQUENCE</scope>
    <source>
        <strain evidence="5">03SP1</strain>
    </source>
</reference>
<dbReference type="PROSITE" id="PS00122">
    <property type="entry name" value="CARBOXYLESTERASE_B_1"/>
    <property type="match status" value="1"/>
</dbReference>
<dbReference type="AlphaFoldDB" id="A0A9P7URF1"/>
<evidence type="ECO:0000313" key="6">
    <source>
        <dbReference type="Proteomes" id="UP001049176"/>
    </source>
</evidence>
<dbReference type="GeneID" id="66079888"/>
<dbReference type="Proteomes" id="UP001049176">
    <property type="component" value="Chromosome 7"/>
</dbReference>